<protein>
    <submittedName>
        <fullName evidence="2">Uncharacterized protein</fullName>
    </submittedName>
</protein>
<dbReference type="EMBL" id="CABDUW010000691">
    <property type="protein sequence ID" value="VTJ73688.1"/>
    <property type="molecule type" value="Genomic_DNA"/>
</dbReference>
<keyword evidence="3" id="KW-1185">Reference proteome</keyword>
<reference evidence="1" key="2">
    <citation type="submission" date="2020-08" db="EMBL/GenBank/DDBJ databases">
        <authorList>
            <person name="Shumante A."/>
            <person name="Zimin A.V."/>
            <person name="Puiu D."/>
            <person name="Salzberg S.L."/>
        </authorList>
    </citation>
    <scope>NUCLEOTIDE SEQUENCE</scope>
    <source>
        <strain evidence="1">WC2-LM</strain>
        <tissue evidence="1">Liver</tissue>
    </source>
</reference>
<dbReference type="Proteomes" id="UP000335636">
    <property type="component" value="Unassembled WGS sequence"/>
</dbReference>
<accession>A0A5E4BVN3</accession>
<organism evidence="2 3">
    <name type="scientific">Marmota monax</name>
    <name type="common">Woodchuck</name>
    <dbReference type="NCBI Taxonomy" id="9995"/>
    <lineage>
        <taxon>Eukaryota</taxon>
        <taxon>Metazoa</taxon>
        <taxon>Chordata</taxon>
        <taxon>Craniata</taxon>
        <taxon>Vertebrata</taxon>
        <taxon>Euteleostomi</taxon>
        <taxon>Mammalia</taxon>
        <taxon>Eutheria</taxon>
        <taxon>Euarchontoglires</taxon>
        <taxon>Glires</taxon>
        <taxon>Rodentia</taxon>
        <taxon>Sciuromorpha</taxon>
        <taxon>Sciuridae</taxon>
        <taxon>Xerinae</taxon>
        <taxon>Marmotini</taxon>
        <taxon>Marmota</taxon>
    </lineage>
</organism>
<reference evidence="2 3" key="1">
    <citation type="submission" date="2019-04" db="EMBL/GenBank/DDBJ databases">
        <authorList>
            <person name="Alioto T."/>
            <person name="Alioto T."/>
        </authorList>
    </citation>
    <scope>NUCLEOTIDE SEQUENCE [LARGE SCALE GENOMIC DNA]</scope>
</reference>
<sequence>MLELMTLVRVASLPGWLKWRPCRAVGRFSPTPRLFLPVSLSESGTMPGSCIFPPRSLRVYKGELGTLEILKSKWFGWSIARCLGPGRHVRGLGFHTLGTHYRALRKKAAYMICSL</sequence>
<dbReference type="Proteomes" id="UP000662637">
    <property type="component" value="Unassembled WGS sequence"/>
</dbReference>
<dbReference type="EMBL" id="WJEC01008270">
    <property type="protein sequence ID" value="KAF7463051.1"/>
    <property type="molecule type" value="Genomic_DNA"/>
</dbReference>
<evidence type="ECO:0000313" key="2">
    <source>
        <dbReference type="EMBL" id="VTJ73688.1"/>
    </source>
</evidence>
<proteinExistence type="predicted"/>
<dbReference type="AlphaFoldDB" id="A0A5E4BVN3"/>
<evidence type="ECO:0000313" key="1">
    <source>
        <dbReference type="EMBL" id="KAF7463051.1"/>
    </source>
</evidence>
<evidence type="ECO:0000313" key="3">
    <source>
        <dbReference type="Proteomes" id="UP000335636"/>
    </source>
</evidence>
<gene>
    <name evidence="1" type="ORF">GHT09_010408</name>
    <name evidence="2" type="ORF">MONAX_5E010547</name>
</gene>
<name>A0A5E4BVN3_MARMO</name>